<proteinExistence type="inferred from homology"/>
<feature type="region of interest" description="Disordered" evidence="8">
    <location>
        <begin position="225"/>
        <end position="340"/>
    </location>
</feature>
<dbReference type="AlphaFoldDB" id="A0A6A6AZR3"/>
<dbReference type="GO" id="GO:0005634">
    <property type="term" value="C:nucleus"/>
    <property type="evidence" value="ECO:0007669"/>
    <property type="project" value="UniProtKB-SubCell"/>
</dbReference>
<dbReference type="OrthoDB" id="5595141at2759"/>
<evidence type="ECO:0000256" key="1">
    <source>
        <dbReference type="ARBA" id="ARBA00004123"/>
    </source>
</evidence>
<evidence type="ECO:0000256" key="7">
    <source>
        <dbReference type="ARBA" id="ARBA00025178"/>
    </source>
</evidence>
<feature type="compositionally biased region" description="Polar residues" evidence="8">
    <location>
        <begin position="11"/>
        <end position="23"/>
    </location>
</feature>
<reference evidence="9" key="1">
    <citation type="journal article" date="2020" name="Stud. Mycol.">
        <title>101 Dothideomycetes genomes: a test case for predicting lifestyles and emergence of pathogens.</title>
        <authorList>
            <person name="Haridas S."/>
            <person name="Albert R."/>
            <person name="Binder M."/>
            <person name="Bloem J."/>
            <person name="Labutti K."/>
            <person name="Salamov A."/>
            <person name="Andreopoulos B."/>
            <person name="Baker S."/>
            <person name="Barry K."/>
            <person name="Bills G."/>
            <person name="Bluhm B."/>
            <person name="Cannon C."/>
            <person name="Castanera R."/>
            <person name="Culley D."/>
            <person name="Daum C."/>
            <person name="Ezra D."/>
            <person name="Gonzalez J."/>
            <person name="Henrissat B."/>
            <person name="Kuo A."/>
            <person name="Liang C."/>
            <person name="Lipzen A."/>
            <person name="Lutzoni F."/>
            <person name="Magnuson J."/>
            <person name="Mondo S."/>
            <person name="Nolan M."/>
            <person name="Ohm R."/>
            <person name="Pangilinan J."/>
            <person name="Park H.-J."/>
            <person name="Ramirez L."/>
            <person name="Alfaro M."/>
            <person name="Sun H."/>
            <person name="Tritt A."/>
            <person name="Yoshinaga Y."/>
            <person name="Zwiers L.-H."/>
            <person name="Turgeon B."/>
            <person name="Goodwin S."/>
            <person name="Spatafora J."/>
            <person name="Crous P."/>
            <person name="Grigoriev I."/>
        </authorList>
    </citation>
    <scope>NUCLEOTIDE SEQUENCE</scope>
    <source>
        <strain evidence="9">CBS 121167</strain>
    </source>
</reference>
<dbReference type="PANTHER" id="PTHR13581:SF5">
    <property type="entry name" value="MRG_MORF4L-BINDING PROTEIN"/>
    <property type="match status" value="1"/>
</dbReference>
<name>A0A6A6AZR3_9PEZI</name>
<dbReference type="GO" id="GO:0006325">
    <property type="term" value="P:chromatin organization"/>
    <property type="evidence" value="ECO:0007669"/>
    <property type="project" value="UniProtKB-KW"/>
</dbReference>
<dbReference type="Pfam" id="PF07904">
    <property type="entry name" value="Eaf7"/>
    <property type="match status" value="1"/>
</dbReference>
<dbReference type="RefSeq" id="XP_033392476.1">
    <property type="nucleotide sequence ID" value="XM_033545843.1"/>
</dbReference>
<evidence type="ECO:0000313" key="10">
    <source>
        <dbReference type="Proteomes" id="UP000799438"/>
    </source>
</evidence>
<feature type="region of interest" description="Disordered" evidence="8">
    <location>
        <begin position="109"/>
        <end position="130"/>
    </location>
</feature>
<dbReference type="GeneID" id="54303349"/>
<evidence type="ECO:0000256" key="2">
    <source>
        <dbReference type="ARBA" id="ARBA00007117"/>
    </source>
</evidence>
<evidence type="ECO:0000256" key="3">
    <source>
        <dbReference type="ARBA" id="ARBA00022853"/>
    </source>
</evidence>
<keyword evidence="4" id="KW-0805">Transcription regulation</keyword>
<evidence type="ECO:0008006" key="11">
    <source>
        <dbReference type="Google" id="ProtNLM"/>
    </source>
</evidence>
<evidence type="ECO:0000313" key="9">
    <source>
        <dbReference type="EMBL" id="KAF2136758.1"/>
    </source>
</evidence>
<dbReference type="PANTHER" id="PTHR13581">
    <property type="entry name" value="MRG-BINDING PROTEIN"/>
    <property type="match status" value="1"/>
</dbReference>
<keyword evidence="5" id="KW-0804">Transcription</keyword>
<comment type="similarity">
    <text evidence="2">Belongs to the EAF7 family.</text>
</comment>
<comment type="function">
    <text evidence="7">Component of the NuA4 histone acetyltransferase complex which is involved in transcriptional activation of selected genes principally by acetylation of nucleosomal histone H4 and H2A. The NuA4 complex is also involved in DNA repair.</text>
</comment>
<evidence type="ECO:0000256" key="5">
    <source>
        <dbReference type="ARBA" id="ARBA00023163"/>
    </source>
</evidence>
<sequence length="340" mass="35721">MPPKKRAKPTAVSTPRASTPSKTPNKDLPPPTMIPLDLLTDPWTDDQETSLYKSIIRWKPTGVHKHIHMIQIASAHTRIPGIWRKLSQLYDLDALDERENAHSLLGWPDVAERPRAPGPEPDANAADGPWFRLPDDEFAQLLWDRRIATDAAEEAELEPEHGGSSTKPARGAGARKKSKASAAAAAAAAAAVRSVSPPACPELLARVGDILPTLLEQDELLAGHVSADEGGRSTPVTKGRAGAGAGGAGGRGGKAAGGRGRGGGAGGGGRGRGAPKAQSTDPEDEDEDEDEEDEEEEESSEEEEEDEDSSPPERGSGRGARGGRRGGRGAKRGAAGRSRR</sequence>
<gene>
    <name evidence="9" type="ORF">K452DRAFT_353785</name>
</gene>
<dbReference type="GO" id="GO:0006357">
    <property type="term" value="P:regulation of transcription by RNA polymerase II"/>
    <property type="evidence" value="ECO:0007669"/>
    <property type="project" value="TreeGrafter"/>
</dbReference>
<keyword evidence="10" id="KW-1185">Reference proteome</keyword>
<feature type="region of interest" description="Disordered" evidence="8">
    <location>
        <begin position="153"/>
        <end position="177"/>
    </location>
</feature>
<feature type="compositionally biased region" description="Gly residues" evidence="8">
    <location>
        <begin position="241"/>
        <end position="272"/>
    </location>
</feature>
<dbReference type="EMBL" id="ML995512">
    <property type="protein sequence ID" value="KAF2136758.1"/>
    <property type="molecule type" value="Genomic_DNA"/>
</dbReference>
<feature type="compositionally biased region" description="Basic residues" evidence="8">
    <location>
        <begin position="321"/>
        <end position="331"/>
    </location>
</feature>
<accession>A0A6A6AZR3</accession>
<comment type="subcellular location">
    <subcellularLocation>
        <location evidence="1">Nucleus</location>
    </subcellularLocation>
</comment>
<feature type="compositionally biased region" description="Acidic residues" evidence="8">
    <location>
        <begin position="281"/>
        <end position="310"/>
    </location>
</feature>
<keyword evidence="6" id="KW-0539">Nucleus</keyword>
<evidence type="ECO:0000256" key="6">
    <source>
        <dbReference type="ARBA" id="ARBA00023242"/>
    </source>
</evidence>
<organism evidence="9 10">
    <name type="scientific">Aplosporella prunicola CBS 121167</name>
    <dbReference type="NCBI Taxonomy" id="1176127"/>
    <lineage>
        <taxon>Eukaryota</taxon>
        <taxon>Fungi</taxon>
        <taxon>Dikarya</taxon>
        <taxon>Ascomycota</taxon>
        <taxon>Pezizomycotina</taxon>
        <taxon>Dothideomycetes</taxon>
        <taxon>Dothideomycetes incertae sedis</taxon>
        <taxon>Botryosphaeriales</taxon>
        <taxon>Aplosporellaceae</taxon>
        <taxon>Aplosporella</taxon>
    </lineage>
</organism>
<dbReference type="Proteomes" id="UP000799438">
    <property type="component" value="Unassembled WGS sequence"/>
</dbReference>
<feature type="region of interest" description="Disordered" evidence="8">
    <location>
        <begin position="1"/>
        <end position="31"/>
    </location>
</feature>
<evidence type="ECO:0000256" key="8">
    <source>
        <dbReference type="SAM" id="MobiDB-lite"/>
    </source>
</evidence>
<keyword evidence="3" id="KW-0156">Chromatin regulator</keyword>
<dbReference type="GO" id="GO:0035267">
    <property type="term" value="C:NuA4 histone acetyltransferase complex"/>
    <property type="evidence" value="ECO:0007669"/>
    <property type="project" value="TreeGrafter"/>
</dbReference>
<evidence type="ECO:0000256" key="4">
    <source>
        <dbReference type="ARBA" id="ARBA00023015"/>
    </source>
</evidence>
<dbReference type="InterPro" id="IPR012423">
    <property type="entry name" value="Eaf7/MRGBP"/>
</dbReference>
<protein>
    <recommendedName>
        <fullName evidence="11">Chromatin modification-related protein EAF7</fullName>
    </recommendedName>
</protein>